<name>A0AA39T3L9_ACESA</name>
<feature type="region of interest" description="Disordered" evidence="2">
    <location>
        <begin position="237"/>
        <end position="311"/>
    </location>
</feature>
<keyword evidence="1" id="KW-0862">Zinc</keyword>
<dbReference type="GO" id="GO:0008270">
    <property type="term" value="F:zinc ion binding"/>
    <property type="evidence" value="ECO:0007669"/>
    <property type="project" value="UniProtKB-KW"/>
</dbReference>
<keyword evidence="5" id="KW-1185">Reference proteome</keyword>
<dbReference type="PANTHER" id="PTHR35317:SF35">
    <property type="entry name" value="DUF4219 DOMAIN-CONTAINING PROTEIN"/>
    <property type="match status" value="1"/>
</dbReference>
<reference evidence="4" key="1">
    <citation type="journal article" date="2022" name="Plant J.">
        <title>Strategies of tolerance reflected in two North American maple genomes.</title>
        <authorList>
            <person name="McEvoy S.L."/>
            <person name="Sezen U.U."/>
            <person name="Trouern-Trend A."/>
            <person name="McMahon S.M."/>
            <person name="Schaberg P.G."/>
            <person name="Yang J."/>
            <person name="Wegrzyn J.L."/>
            <person name="Swenson N.G."/>
        </authorList>
    </citation>
    <scope>NUCLEOTIDE SEQUENCE</scope>
    <source>
        <strain evidence="4">NS2018</strain>
    </source>
</reference>
<dbReference type="PANTHER" id="PTHR35317">
    <property type="entry name" value="OS04G0629600 PROTEIN"/>
    <property type="match status" value="1"/>
</dbReference>
<sequence>MVFQDDVMTEGASNSRPPLLKGHNYGFWKLRMKAYIRSIDERAWMTVEEGYLAPNKIVDGETVSKPRSVDSRQFSYIQNLETAKEAWEALQVTNEGTKAVKKSRLQLLTSQFEVLQMGEEDKFIDFQDKLLDIANQCQALGTPISGERLNWKILRSLPKRFKAKVTAIEESKDVDVMSLDELLGSLQTFEACMKPKAKNKGLALKVVKEASSSDDDEEMALLVRKFRKFMRKGAKSSGKYSRDKEVKKSFTPPHERSGHAKSNRKVQCFKCKKLGHYASDCPSGDSKRDKKGKAMAATWSEDDASSDEELK</sequence>
<evidence type="ECO:0000313" key="4">
    <source>
        <dbReference type="EMBL" id="KAK0604762.1"/>
    </source>
</evidence>
<dbReference type="Pfam" id="PF14223">
    <property type="entry name" value="Retrotran_gag_2"/>
    <property type="match status" value="1"/>
</dbReference>
<dbReference type="InterPro" id="IPR001878">
    <property type="entry name" value="Znf_CCHC"/>
</dbReference>
<protein>
    <recommendedName>
        <fullName evidence="3">CCHC-type domain-containing protein</fullName>
    </recommendedName>
</protein>
<dbReference type="InterPro" id="IPR036875">
    <property type="entry name" value="Znf_CCHC_sf"/>
</dbReference>
<dbReference type="AlphaFoldDB" id="A0AA39T3L9"/>
<feature type="compositionally biased region" description="Basic and acidic residues" evidence="2">
    <location>
        <begin position="240"/>
        <end position="258"/>
    </location>
</feature>
<dbReference type="PROSITE" id="PS50158">
    <property type="entry name" value="ZF_CCHC"/>
    <property type="match status" value="1"/>
</dbReference>
<comment type="caution">
    <text evidence="4">The sequence shown here is derived from an EMBL/GenBank/DDBJ whole genome shotgun (WGS) entry which is preliminary data.</text>
</comment>
<dbReference type="Pfam" id="PF00098">
    <property type="entry name" value="zf-CCHC"/>
    <property type="match status" value="1"/>
</dbReference>
<keyword evidence="1" id="KW-0479">Metal-binding</keyword>
<proteinExistence type="predicted"/>
<evidence type="ECO:0000259" key="3">
    <source>
        <dbReference type="PROSITE" id="PS50158"/>
    </source>
</evidence>
<organism evidence="4 5">
    <name type="scientific">Acer saccharum</name>
    <name type="common">Sugar maple</name>
    <dbReference type="NCBI Taxonomy" id="4024"/>
    <lineage>
        <taxon>Eukaryota</taxon>
        <taxon>Viridiplantae</taxon>
        <taxon>Streptophyta</taxon>
        <taxon>Embryophyta</taxon>
        <taxon>Tracheophyta</taxon>
        <taxon>Spermatophyta</taxon>
        <taxon>Magnoliopsida</taxon>
        <taxon>eudicotyledons</taxon>
        <taxon>Gunneridae</taxon>
        <taxon>Pentapetalae</taxon>
        <taxon>rosids</taxon>
        <taxon>malvids</taxon>
        <taxon>Sapindales</taxon>
        <taxon>Sapindaceae</taxon>
        <taxon>Hippocastanoideae</taxon>
        <taxon>Acereae</taxon>
        <taxon>Acer</taxon>
    </lineage>
</organism>
<dbReference type="GO" id="GO:0003676">
    <property type="term" value="F:nucleic acid binding"/>
    <property type="evidence" value="ECO:0007669"/>
    <property type="project" value="InterPro"/>
</dbReference>
<evidence type="ECO:0000313" key="5">
    <source>
        <dbReference type="Proteomes" id="UP001168877"/>
    </source>
</evidence>
<dbReference type="SUPFAM" id="SSF57756">
    <property type="entry name" value="Retrovirus zinc finger-like domains"/>
    <property type="match status" value="1"/>
</dbReference>
<evidence type="ECO:0000256" key="2">
    <source>
        <dbReference type="SAM" id="MobiDB-lite"/>
    </source>
</evidence>
<evidence type="ECO:0000256" key="1">
    <source>
        <dbReference type="PROSITE-ProRule" id="PRU00047"/>
    </source>
</evidence>
<dbReference type="SMART" id="SM00343">
    <property type="entry name" value="ZnF_C2HC"/>
    <property type="match status" value="1"/>
</dbReference>
<feature type="compositionally biased region" description="Acidic residues" evidence="2">
    <location>
        <begin position="300"/>
        <end position="311"/>
    </location>
</feature>
<gene>
    <name evidence="4" type="ORF">LWI29_019133</name>
</gene>
<dbReference type="EMBL" id="JAUESC010000002">
    <property type="protein sequence ID" value="KAK0604762.1"/>
    <property type="molecule type" value="Genomic_DNA"/>
</dbReference>
<dbReference type="Proteomes" id="UP001168877">
    <property type="component" value="Unassembled WGS sequence"/>
</dbReference>
<reference evidence="4" key="2">
    <citation type="submission" date="2023-06" db="EMBL/GenBank/DDBJ databases">
        <authorList>
            <person name="Swenson N.G."/>
            <person name="Wegrzyn J.L."/>
            <person name="Mcevoy S.L."/>
        </authorList>
    </citation>
    <scope>NUCLEOTIDE SEQUENCE</scope>
    <source>
        <strain evidence="4">NS2018</strain>
        <tissue evidence="4">Leaf</tissue>
    </source>
</reference>
<feature type="domain" description="CCHC-type" evidence="3">
    <location>
        <begin position="268"/>
        <end position="283"/>
    </location>
</feature>
<accession>A0AA39T3L9</accession>
<keyword evidence="1" id="KW-0863">Zinc-finger</keyword>
<dbReference type="Gene3D" id="4.10.60.10">
    <property type="entry name" value="Zinc finger, CCHC-type"/>
    <property type="match status" value="1"/>
</dbReference>